<dbReference type="EMBL" id="QXFV01004834">
    <property type="protein sequence ID" value="KAE8967573.1"/>
    <property type="molecule type" value="Genomic_DNA"/>
</dbReference>
<dbReference type="OrthoDB" id="120878at2759"/>
<dbReference type="Proteomes" id="UP000429607">
    <property type="component" value="Unassembled WGS sequence"/>
</dbReference>
<reference evidence="3 5" key="1">
    <citation type="submission" date="2018-08" db="EMBL/GenBank/DDBJ databases">
        <title>Genomic investigation of the strawberry pathogen Phytophthora fragariae indicates pathogenicity is determined by transcriptional variation in three key races.</title>
        <authorList>
            <person name="Adams T.M."/>
            <person name="Armitage A.D."/>
            <person name="Sobczyk M.K."/>
            <person name="Bates H.J."/>
            <person name="Dunwell J.M."/>
            <person name="Nellist C.F."/>
            <person name="Harrison R.J."/>
        </authorList>
    </citation>
    <scope>NUCLEOTIDE SEQUENCE [LARGE SCALE GENOMIC DNA]</scope>
    <source>
        <strain evidence="1 4">SCRP249</strain>
        <strain evidence="2 6">SCRP324</strain>
        <strain evidence="3 5">SCRP333</strain>
    </source>
</reference>
<name>A0A6A4BPE4_9STRA</name>
<keyword evidence="5" id="KW-1185">Reference proteome</keyword>
<dbReference type="EMBL" id="QXFU01004642">
    <property type="protein sequence ID" value="KAE8967768.1"/>
    <property type="molecule type" value="Genomic_DNA"/>
</dbReference>
<evidence type="ECO:0000313" key="1">
    <source>
        <dbReference type="EMBL" id="KAE8967573.1"/>
    </source>
</evidence>
<comment type="caution">
    <text evidence="3">The sequence shown here is derived from an EMBL/GenBank/DDBJ whole genome shotgun (WGS) entry which is preliminary data.</text>
</comment>
<evidence type="ECO:0000313" key="5">
    <source>
        <dbReference type="Proteomes" id="UP000434957"/>
    </source>
</evidence>
<organism evidence="3 5">
    <name type="scientific">Phytophthora rubi</name>
    <dbReference type="NCBI Taxonomy" id="129364"/>
    <lineage>
        <taxon>Eukaryota</taxon>
        <taxon>Sar</taxon>
        <taxon>Stramenopiles</taxon>
        <taxon>Oomycota</taxon>
        <taxon>Peronosporomycetes</taxon>
        <taxon>Peronosporales</taxon>
        <taxon>Peronosporaceae</taxon>
        <taxon>Phytophthora</taxon>
    </lineage>
</organism>
<accession>A0A6A4BPE4</accession>
<dbReference type="AlphaFoldDB" id="A0A6A4BPE4"/>
<evidence type="ECO:0000313" key="3">
    <source>
        <dbReference type="EMBL" id="KAE9276323.1"/>
    </source>
</evidence>
<gene>
    <name evidence="1" type="ORF">PR001_g28063</name>
    <name evidence="2" type="ORF">PR002_g27957</name>
    <name evidence="3" type="ORF">PR003_g29094</name>
</gene>
<evidence type="ECO:0000313" key="2">
    <source>
        <dbReference type="EMBL" id="KAE8967768.1"/>
    </source>
</evidence>
<evidence type="ECO:0000313" key="6">
    <source>
        <dbReference type="Proteomes" id="UP000435112"/>
    </source>
</evidence>
<proteinExistence type="predicted"/>
<dbReference type="Proteomes" id="UP000434957">
    <property type="component" value="Unassembled WGS sequence"/>
</dbReference>
<dbReference type="EMBL" id="QXFT01004706">
    <property type="protein sequence ID" value="KAE9276323.1"/>
    <property type="molecule type" value="Genomic_DNA"/>
</dbReference>
<evidence type="ECO:0000313" key="4">
    <source>
        <dbReference type="Proteomes" id="UP000429607"/>
    </source>
</evidence>
<protein>
    <submittedName>
        <fullName evidence="3">Uncharacterized protein</fullName>
    </submittedName>
</protein>
<sequence>MSAVTCHFERRGCRHSALFLGEYKRTNRTKKTKILRCFPHCCPEHLSRSYCGSSLCVRVALVQQQQLVDTTTVSTTNPSSLLVFAHFEEAQTNFLALDATIDYDAVASSLQTEQTPKGTWIEGSEVRDAAGAQHSSLFQINPGARWYYEWESAATKAQRFTKHALRVYVFQRAQSQLRVVGLVSSSEFMVVSYRRAPSEVRAEREALEALRVAAGVQLSVNADVDAHSSSHSHGSVVTEDMPSASRVQQVAGREDALWQDRKLWECRHPDIMTSSKQLAILYYFLRYLDASSFQPFLKQLSVLFRDQIAGYRSVAGEGCEQVDGTNSRSEPPLSWAFLEPLARVNSDGDSLDGDATSAEGAPGPLQRLVDICGNLAGWLALDSANLDLYQRFLRSYGAALLDKSRLRAGYVEAVKLMCKLVDRFIGWSEDLSASSSTSLALLCEEITTVVFKFDRLKPLRSTLLNVLSANTMFGVHEFVAQLRAQFLLQQANLAPSRSNLAWKDESQTSMFDGSWAFNGHRSLLTPIRGSSATDISIGCLLTFMREIARINIRPVNGQSLEILSDWNVCGPRTGRPTNASDNPSGMTLLLDSRQRIFSHFPSGISSSVPLGAHCYGDYRGKLMSPNSFVVEISSWPLSSSGTHPPALRWKLQIDVGTVNRCLAIKAIVEEGLWRSDSSNQAPDFQAMSFNSKHDAVGAWYPTYEMIGMYDRIA</sequence>
<dbReference type="Proteomes" id="UP000435112">
    <property type="component" value="Unassembled WGS sequence"/>
</dbReference>